<gene>
    <name evidence="1" type="ORF">G3M56_010910</name>
</gene>
<dbReference type="AlphaFoldDB" id="A0A6B3L647"/>
<accession>A0A6B3L647</accession>
<evidence type="ECO:0000313" key="2">
    <source>
        <dbReference type="Proteomes" id="UP000475117"/>
    </source>
</evidence>
<organism evidence="1 2">
    <name type="scientific">Sulfuriroseicoccus oceanibius</name>
    <dbReference type="NCBI Taxonomy" id="2707525"/>
    <lineage>
        <taxon>Bacteria</taxon>
        <taxon>Pseudomonadati</taxon>
        <taxon>Verrucomicrobiota</taxon>
        <taxon>Verrucomicrobiia</taxon>
        <taxon>Verrucomicrobiales</taxon>
        <taxon>Verrucomicrobiaceae</taxon>
        <taxon>Sulfuriroseicoccus</taxon>
    </lineage>
</organism>
<dbReference type="Proteomes" id="UP000475117">
    <property type="component" value="Chromosome"/>
</dbReference>
<proteinExistence type="predicted"/>
<keyword evidence="2" id="KW-1185">Reference proteome</keyword>
<dbReference type="RefSeq" id="WP_164365597.1">
    <property type="nucleotide sequence ID" value="NZ_CP066776.1"/>
</dbReference>
<reference evidence="1 2" key="1">
    <citation type="submission" date="2020-12" db="EMBL/GenBank/DDBJ databases">
        <title>Sulforoseuscoccus oceanibium gen. nov., sp. nov., a representative of the phylum Verrucomicrobia with special cytoplasmic membrane, and proposal of Sulforoseuscoccusaceae fam. nov.</title>
        <authorList>
            <person name="Xi F."/>
        </authorList>
    </citation>
    <scope>NUCLEOTIDE SEQUENCE [LARGE SCALE GENOMIC DNA]</scope>
    <source>
        <strain evidence="1 2">T37</strain>
    </source>
</reference>
<dbReference type="EMBL" id="CP066776">
    <property type="protein sequence ID" value="QQL44390.1"/>
    <property type="molecule type" value="Genomic_DNA"/>
</dbReference>
<dbReference type="KEGG" id="soa:G3M56_010910"/>
<name>A0A6B3L647_9BACT</name>
<evidence type="ECO:0000313" key="1">
    <source>
        <dbReference type="EMBL" id="QQL44390.1"/>
    </source>
</evidence>
<protein>
    <submittedName>
        <fullName evidence="1">Uncharacterized protein</fullName>
    </submittedName>
</protein>
<sequence length="143" mass="16090">MKRLKMIESMDVSGRIWRDVGPSKKVPHGLPEVCPCCGRSLQAAHYKVRRGKFGRMMERLVGWSIWFVVVALVFMLIGIVATGVKTTPWHYSRNAMGGWAWAVALFPVVIEGIALLCPRVRTGSCVCGWIQDFPFEQPGFPRI</sequence>